<dbReference type="Gene3D" id="3.10.10.10">
    <property type="entry name" value="HIV Type 1 Reverse Transcriptase, subunit A, domain 1"/>
    <property type="match status" value="1"/>
</dbReference>
<sequence>MADQRTMQELLQCPTEGYGDAIVLPQILSENFELKTGLIQLVTSNQFQGFERDDPHAHIRWFNKLTSTMKVKDVPHDAIKLMLFPFSLEGAARIWLEKEPPRSITTWEELVSKFVNHFFPPSKTTNLKNDITNFQQRFDESFGEAWERFKDLLRKCPHHGFSELHQIDTFYNALTQNDQDSLNSAAGGNIMNRTPRDILTIIESKSKVPTSRNKPNVSKATLFNPSSSTSSAQPSELAALTDAVHLMMKEFKNQGQKPEQVKAVNESCVICGGPHPYYNCQATDGQAGYADVAAANFNYNQGFRPNNQMGPPGFPPVPNNQNRYNQNRATSFNQNQGYQTYHNSPPKQPFNQQPPTRPSSPELAKYMKTNDVSMRAMQNQIDNLKGEVKKEIDASISQHTNELKQMMSTFIQMNQPSSSNSLPSNTIHNPRGDLKAITTRSGVSYKEPTIPTTSYNTPSKVVDRATEVTTDTEIPTYPGRTETIQPPVVQTTNENVSKGKEKVVFEQNEPVKTSLPYPSRLNEQKRQDKNDYLKEKFFKMFQEIRFDISLADAVVLMPKFSSMLKNMLNNNNKDKLYEQTTTPLNANCSAVLLKKIPEKLEDPGKFIIPCDFSGMIQCSALADLGASINMMPLSIWKQLSLPPLTPTRMTLELADRSTSFPKGIAEDVIVKVGKFYFPADFVVVDFDPDPKVPLILGRGFLKTGRASINVYDAEITLRDGHEAVTFNLNQTARYSSANEPMTVSKIDIVDEVDELSAEYSQEVLGFSSGNPTSSSSSTTSHNSPYLPSIDDSPPIPQPIIADSSPSFTPFEGGDFLFMEEVDEFLSVDTSSFIGNIGDSYYDPEGDVFMLEQLLDKDPFSSLPPKKPFVEEVKQVEQSEEKLPKLELKELPPHLEYAFLEGTDKLPVIISKHLQDEEKKRLVDMLKKHKDAIAWRISDIKGIDPRFCTHKILLENDAKPSVQPQRRVNPKIHEVIKNEVIKLLDAGMIYPISDSPWVSPVHCVPKKGGMTVVTNDDDELIPTRLVTGWRVCIDYRKLNEATRKDHFPLPFMDQMIERLAGNEFYCFLDGFSGYFQIPIDPPDQFIYLYFVDLRNRITKFSFTNFSFIVFYLFQWCRFKT</sequence>
<evidence type="ECO:0000256" key="1">
    <source>
        <dbReference type="SAM" id="MobiDB-lite"/>
    </source>
</evidence>
<dbReference type="Pfam" id="PF03732">
    <property type="entry name" value="Retrotrans_gag"/>
    <property type="match status" value="1"/>
</dbReference>
<proteinExistence type="predicted"/>
<protein>
    <recommendedName>
        <fullName evidence="2">Retrotransposon gag domain-containing protein</fullName>
    </recommendedName>
</protein>
<dbReference type="InterPro" id="IPR043502">
    <property type="entry name" value="DNA/RNA_pol_sf"/>
</dbReference>
<dbReference type="Proteomes" id="UP000245207">
    <property type="component" value="Unassembled WGS sequence"/>
</dbReference>
<feature type="compositionally biased region" description="Polar residues" evidence="1">
    <location>
        <begin position="319"/>
        <end position="354"/>
    </location>
</feature>
<reference evidence="3 4" key="1">
    <citation type="journal article" date="2018" name="Mol. Plant">
        <title>The genome of Artemisia annua provides insight into the evolution of Asteraceae family and artemisinin biosynthesis.</title>
        <authorList>
            <person name="Shen Q."/>
            <person name="Zhang L."/>
            <person name="Liao Z."/>
            <person name="Wang S."/>
            <person name="Yan T."/>
            <person name="Shi P."/>
            <person name="Liu M."/>
            <person name="Fu X."/>
            <person name="Pan Q."/>
            <person name="Wang Y."/>
            <person name="Lv Z."/>
            <person name="Lu X."/>
            <person name="Zhang F."/>
            <person name="Jiang W."/>
            <person name="Ma Y."/>
            <person name="Chen M."/>
            <person name="Hao X."/>
            <person name="Li L."/>
            <person name="Tang Y."/>
            <person name="Lv G."/>
            <person name="Zhou Y."/>
            <person name="Sun X."/>
            <person name="Brodelius P.E."/>
            <person name="Rose J.K.C."/>
            <person name="Tang K."/>
        </authorList>
    </citation>
    <scope>NUCLEOTIDE SEQUENCE [LARGE SCALE GENOMIC DNA]</scope>
    <source>
        <strain evidence="4">cv. Huhao1</strain>
        <tissue evidence="3">Leaf</tissue>
    </source>
</reference>
<evidence type="ECO:0000259" key="2">
    <source>
        <dbReference type="Pfam" id="PF03732"/>
    </source>
</evidence>
<evidence type="ECO:0000313" key="4">
    <source>
        <dbReference type="Proteomes" id="UP000245207"/>
    </source>
</evidence>
<feature type="domain" description="Retrotransposon gag" evidence="2">
    <location>
        <begin position="83"/>
        <end position="175"/>
    </location>
</feature>
<feature type="compositionally biased region" description="Low complexity" evidence="1">
    <location>
        <begin position="767"/>
        <end position="797"/>
    </location>
</feature>
<gene>
    <name evidence="3" type="ORF">CTI12_AA183720</name>
</gene>
<dbReference type="InterPro" id="IPR021109">
    <property type="entry name" value="Peptidase_aspartic_dom_sf"/>
</dbReference>
<dbReference type="Gene3D" id="2.40.70.10">
    <property type="entry name" value="Acid Proteases"/>
    <property type="match status" value="1"/>
</dbReference>
<dbReference type="AlphaFoldDB" id="A0A2U1P7T5"/>
<organism evidence="3 4">
    <name type="scientific">Artemisia annua</name>
    <name type="common">Sweet wormwood</name>
    <dbReference type="NCBI Taxonomy" id="35608"/>
    <lineage>
        <taxon>Eukaryota</taxon>
        <taxon>Viridiplantae</taxon>
        <taxon>Streptophyta</taxon>
        <taxon>Embryophyta</taxon>
        <taxon>Tracheophyta</taxon>
        <taxon>Spermatophyta</taxon>
        <taxon>Magnoliopsida</taxon>
        <taxon>eudicotyledons</taxon>
        <taxon>Gunneridae</taxon>
        <taxon>Pentapetalae</taxon>
        <taxon>asterids</taxon>
        <taxon>campanulids</taxon>
        <taxon>Asterales</taxon>
        <taxon>Asteraceae</taxon>
        <taxon>Asteroideae</taxon>
        <taxon>Anthemideae</taxon>
        <taxon>Artemisiinae</taxon>
        <taxon>Artemisia</taxon>
    </lineage>
</organism>
<name>A0A2U1P7T5_ARTAN</name>
<comment type="caution">
    <text evidence="3">The sequence shown here is derived from an EMBL/GenBank/DDBJ whole genome shotgun (WGS) entry which is preliminary data.</text>
</comment>
<dbReference type="CDD" id="cd01647">
    <property type="entry name" value="RT_LTR"/>
    <property type="match status" value="1"/>
</dbReference>
<feature type="region of interest" description="Disordered" evidence="1">
    <location>
        <begin position="303"/>
        <end position="362"/>
    </location>
</feature>
<dbReference type="CDD" id="cd00303">
    <property type="entry name" value="retropepsin_like"/>
    <property type="match status" value="1"/>
</dbReference>
<feature type="region of interest" description="Disordered" evidence="1">
    <location>
        <begin position="206"/>
        <end position="235"/>
    </location>
</feature>
<dbReference type="OrthoDB" id="1717862at2759"/>
<dbReference type="InterPro" id="IPR005162">
    <property type="entry name" value="Retrotrans_gag_dom"/>
</dbReference>
<keyword evidence="4" id="KW-1185">Reference proteome</keyword>
<dbReference type="PANTHER" id="PTHR33067:SF35">
    <property type="entry name" value="ASPARTIC PEPTIDASE DDI1-TYPE DOMAIN-CONTAINING PROTEIN"/>
    <property type="match status" value="1"/>
</dbReference>
<evidence type="ECO:0000313" key="3">
    <source>
        <dbReference type="EMBL" id="PWA81826.1"/>
    </source>
</evidence>
<accession>A0A2U1P7T5</accession>
<dbReference type="PANTHER" id="PTHR33067">
    <property type="entry name" value="RNA-DIRECTED DNA POLYMERASE-RELATED"/>
    <property type="match status" value="1"/>
</dbReference>
<dbReference type="SUPFAM" id="SSF56672">
    <property type="entry name" value="DNA/RNA polymerases"/>
    <property type="match status" value="1"/>
</dbReference>
<dbReference type="EMBL" id="PKPP01001545">
    <property type="protein sequence ID" value="PWA81826.1"/>
    <property type="molecule type" value="Genomic_DNA"/>
</dbReference>
<feature type="region of interest" description="Disordered" evidence="1">
    <location>
        <begin position="766"/>
        <end position="797"/>
    </location>
</feature>
<feature type="compositionally biased region" description="Polar residues" evidence="1">
    <location>
        <begin position="207"/>
        <end position="225"/>
    </location>
</feature>